<dbReference type="InterPro" id="IPR002123">
    <property type="entry name" value="Plipid/glycerol_acylTrfase"/>
</dbReference>
<evidence type="ECO:0000256" key="2">
    <source>
        <dbReference type="ARBA" id="ARBA00023315"/>
    </source>
</evidence>
<keyword evidence="1" id="KW-0808">Transferase</keyword>
<feature type="domain" description="Phospholipid/glycerol acyltransferase" evidence="4">
    <location>
        <begin position="77"/>
        <end position="194"/>
    </location>
</feature>
<sequence>MRVFRFCLKALRSSVTYISVTLYTLIIGPPVIMLALVFRSPVVLYWTGYLGIHLAFRLAGIRVQSSGLTQVQPKRVVVYCANHTSNIEPLVLFLLLSPHYPNINILYKAGLRKIPILGLAFKLGGFVAIERGNRDQSNLAIDQAVNSLREGSSFLIFPEGTRSQTEELLPFKKGGFIMAVRAHVPIIPVAMHGGRAVMRRGSALLNPVTVHVQFGSPISTRDREFADREELIAETKSSIEDMLGRWKPTKPLTQSE</sequence>
<dbReference type="EMBL" id="UINC01002199">
    <property type="protein sequence ID" value="SUZ94050.1"/>
    <property type="molecule type" value="Genomic_DNA"/>
</dbReference>
<feature type="transmembrane region" description="Helical" evidence="3">
    <location>
        <begin position="43"/>
        <end position="60"/>
    </location>
</feature>
<dbReference type="GO" id="GO:0006654">
    <property type="term" value="P:phosphatidic acid biosynthetic process"/>
    <property type="evidence" value="ECO:0007669"/>
    <property type="project" value="TreeGrafter"/>
</dbReference>
<dbReference type="PANTHER" id="PTHR10434">
    <property type="entry name" value="1-ACYL-SN-GLYCEROL-3-PHOSPHATE ACYLTRANSFERASE"/>
    <property type="match status" value="1"/>
</dbReference>
<feature type="transmembrane region" description="Helical" evidence="3">
    <location>
        <begin position="15"/>
        <end position="37"/>
    </location>
</feature>
<evidence type="ECO:0000259" key="4">
    <source>
        <dbReference type="SMART" id="SM00563"/>
    </source>
</evidence>
<keyword evidence="3" id="KW-0472">Membrane</keyword>
<name>A0A381RQ94_9ZZZZ</name>
<dbReference type="PANTHER" id="PTHR10434:SF11">
    <property type="entry name" value="1-ACYL-SN-GLYCEROL-3-PHOSPHATE ACYLTRANSFERASE"/>
    <property type="match status" value="1"/>
</dbReference>
<dbReference type="SMART" id="SM00563">
    <property type="entry name" value="PlsC"/>
    <property type="match status" value="1"/>
</dbReference>
<accession>A0A381RQ94</accession>
<dbReference type="GO" id="GO:0003841">
    <property type="term" value="F:1-acylglycerol-3-phosphate O-acyltransferase activity"/>
    <property type="evidence" value="ECO:0007669"/>
    <property type="project" value="TreeGrafter"/>
</dbReference>
<keyword evidence="3" id="KW-1133">Transmembrane helix</keyword>
<organism evidence="5">
    <name type="scientific">marine metagenome</name>
    <dbReference type="NCBI Taxonomy" id="408172"/>
    <lineage>
        <taxon>unclassified sequences</taxon>
        <taxon>metagenomes</taxon>
        <taxon>ecological metagenomes</taxon>
    </lineage>
</organism>
<protein>
    <recommendedName>
        <fullName evidence="4">Phospholipid/glycerol acyltransferase domain-containing protein</fullName>
    </recommendedName>
</protein>
<keyword evidence="3" id="KW-0812">Transmembrane</keyword>
<gene>
    <name evidence="5" type="ORF">METZ01_LOCUS46904</name>
</gene>
<dbReference type="SUPFAM" id="SSF69593">
    <property type="entry name" value="Glycerol-3-phosphate (1)-acyltransferase"/>
    <property type="match status" value="1"/>
</dbReference>
<keyword evidence="2" id="KW-0012">Acyltransferase</keyword>
<dbReference type="GO" id="GO:0005783">
    <property type="term" value="C:endoplasmic reticulum"/>
    <property type="evidence" value="ECO:0007669"/>
    <property type="project" value="TreeGrafter"/>
</dbReference>
<proteinExistence type="predicted"/>
<evidence type="ECO:0000256" key="1">
    <source>
        <dbReference type="ARBA" id="ARBA00022679"/>
    </source>
</evidence>
<dbReference type="CDD" id="cd07989">
    <property type="entry name" value="LPLAT_AGPAT-like"/>
    <property type="match status" value="1"/>
</dbReference>
<dbReference type="AlphaFoldDB" id="A0A381RQ94"/>
<evidence type="ECO:0000256" key="3">
    <source>
        <dbReference type="SAM" id="Phobius"/>
    </source>
</evidence>
<reference evidence="5" key="1">
    <citation type="submission" date="2018-05" db="EMBL/GenBank/DDBJ databases">
        <authorList>
            <person name="Lanie J.A."/>
            <person name="Ng W.-L."/>
            <person name="Kazmierczak K.M."/>
            <person name="Andrzejewski T.M."/>
            <person name="Davidsen T.M."/>
            <person name="Wayne K.J."/>
            <person name="Tettelin H."/>
            <person name="Glass J.I."/>
            <person name="Rusch D."/>
            <person name="Podicherti R."/>
            <person name="Tsui H.-C.T."/>
            <person name="Winkler M.E."/>
        </authorList>
    </citation>
    <scope>NUCLEOTIDE SEQUENCE</scope>
</reference>
<dbReference type="Pfam" id="PF01553">
    <property type="entry name" value="Acyltransferase"/>
    <property type="match status" value="1"/>
</dbReference>
<evidence type="ECO:0000313" key="5">
    <source>
        <dbReference type="EMBL" id="SUZ94050.1"/>
    </source>
</evidence>